<organism evidence="1 2">
    <name type="scientific">Samba virus</name>
    <dbReference type="NCBI Taxonomy" id="1461100"/>
    <lineage>
        <taxon>Viruses</taxon>
        <taxon>Varidnaviria</taxon>
        <taxon>Bamfordvirae</taxon>
        <taxon>Nucleocytoviricota</taxon>
        <taxon>Megaviricetes</taxon>
        <taxon>Imitervirales</taxon>
        <taxon>Mimiviridae</taxon>
        <taxon>Megamimivirinae</taxon>
        <taxon>Mimivirus</taxon>
        <taxon>Mimivirus bradfordmassiliense</taxon>
    </lineage>
</organism>
<dbReference type="EMBL" id="KF959826">
    <property type="protein sequence ID" value="AMK61792.1"/>
    <property type="molecule type" value="Genomic_DNA"/>
</dbReference>
<dbReference type="Proteomes" id="UP000240935">
    <property type="component" value="Segment"/>
</dbReference>
<proteinExistence type="predicted"/>
<evidence type="ECO:0000313" key="2">
    <source>
        <dbReference type="Proteomes" id="UP000240935"/>
    </source>
</evidence>
<evidence type="ECO:0000313" key="1">
    <source>
        <dbReference type="EMBL" id="AMK61792.1"/>
    </source>
</evidence>
<accession>A0A140E0G7</accession>
<name>A0A140E0G7_MIMIV</name>
<sequence length="376" mass="45109">MGDFVFCYGSRNKKHLSKYIKQTKHNYRLYLSDDDYIKVKIETRINQKYIIVDFNDSINFIKFIVKEKIYCQMSYKHSCNLFFYQNNYLKYIIHNKHLDAIKIFYKKFIPMVNSVLKFDLLFNYQYSQIDPEILKYIFKHGDLKDTVPLIIGCVYQYPNITIEFMSDIIFIYKHKLVKILSGNKFLDVDFDKIMISIFIFLVPSLEKDDIEFFNFIVDEFRYLLNDIDETKLNDEQLSLLKKFRSEYEILDINDFIYCYTVCDFSTQNEKTYYCPNIFRQMVLSLDNINYLKNNVVPDILEYDIVEYMGVICDFIGTTNPKLINKMLTKARSTEMAQLLIDYGADYEKLYESNKFRECHSSVKKLVRKIIRETSDS</sequence>
<reference evidence="1 2" key="1">
    <citation type="journal article" date="2014" name="Virol. J.">
        <title>Samba virus: a novel mimivirus from a giant rain forest, the Brazilian Amazon.</title>
        <authorList>
            <person name="Campos R.K."/>
            <person name="Boratto P.V."/>
            <person name="Assis F.L."/>
            <person name="Aguiar E.R."/>
            <person name="Silva L.C."/>
            <person name="Albarnaz J.D."/>
            <person name="Dornas F.P."/>
            <person name="Trindade G.S."/>
            <person name="Ferreira P.P."/>
            <person name="Marques J.T."/>
            <person name="Robert C."/>
            <person name="Raoult D."/>
            <person name="Kroon E.G."/>
            <person name="La Scola B."/>
            <person name="Abrahao J.S."/>
        </authorList>
    </citation>
    <scope>NUCLEOTIDE SEQUENCE [LARGE SCALE GENOMIC DNA]</scope>
</reference>
<protein>
    <submittedName>
        <fullName evidence="1">Uncharacterized protein</fullName>
    </submittedName>
</protein>